<dbReference type="PANTHER" id="PTHR47823">
    <property type="entry name" value="ION_TRANS DOMAIN-CONTAINING PROTEIN"/>
    <property type="match status" value="1"/>
</dbReference>
<dbReference type="Gene3D" id="1.10.287.630">
    <property type="entry name" value="Helix hairpin bin"/>
    <property type="match status" value="1"/>
</dbReference>
<dbReference type="CDD" id="cd00038">
    <property type="entry name" value="CAP_ED"/>
    <property type="match status" value="1"/>
</dbReference>
<feature type="domain" description="Cyclic nucleotide-binding" evidence="1">
    <location>
        <begin position="99"/>
        <end position="233"/>
    </location>
</feature>
<dbReference type="AlphaFoldDB" id="A0A7S3CPI6"/>
<dbReference type="Gene3D" id="2.60.120.10">
    <property type="entry name" value="Jelly Rolls"/>
    <property type="match status" value="1"/>
</dbReference>
<dbReference type="Pfam" id="PF00027">
    <property type="entry name" value="cNMP_binding"/>
    <property type="match status" value="1"/>
</dbReference>
<dbReference type="EMBL" id="HBIA01011347">
    <property type="protein sequence ID" value="CAE0233944.1"/>
    <property type="molecule type" value="Transcribed_RNA"/>
</dbReference>
<dbReference type="PROSITE" id="PS50042">
    <property type="entry name" value="CNMP_BINDING_3"/>
    <property type="match status" value="1"/>
</dbReference>
<dbReference type="InterPro" id="IPR014710">
    <property type="entry name" value="RmlC-like_jellyroll"/>
</dbReference>
<reference evidence="2" key="1">
    <citation type="submission" date="2021-01" db="EMBL/GenBank/DDBJ databases">
        <authorList>
            <person name="Corre E."/>
            <person name="Pelletier E."/>
            <person name="Niang G."/>
            <person name="Scheremetjew M."/>
            <person name="Finn R."/>
            <person name="Kale V."/>
            <person name="Holt S."/>
            <person name="Cochrane G."/>
            <person name="Meng A."/>
            <person name="Brown T."/>
            <person name="Cohen L."/>
        </authorList>
    </citation>
    <scope>NUCLEOTIDE SEQUENCE</scope>
    <source>
        <strain evidence="2">Ras09</strain>
    </source>
</reference>
<dbReference type="InterPro" id="IPR000595">
    <property type="entry name" value="cNMP-bd_dom"/>
</dbReference>
<dbReference type="SUPFAM" id="SSF51206">
    <property type="entry name" value="cAMP-binding domain-like"/>
    <property type="match status" value="1"/>
</dbReference>
<evidence type="ECO:0000313" key="2">
    <source>
        <dbReference type="EMBL" id="CAE0233944.1"/>
    </source>
</evidence>
<organism evidence="2">
    <name type="scientific">Strombidium rassoulzadegani</name>
    <dbReference type="NCBI Taxonomy" id="1082188"/>
    <lineage>
        <taxon>Eukaryota</taxon>
        <taxon>Sar</taxon>
        <taxon>Alveolata</taxon>
        <taxon>Ciliophora</taxon>
        <taxon>Intramacronucleata</taxon>
        <taxon>Spirotrichea</taxon>
        <taxon>Oligotrichia</taxon>
        <taxon>Strombidiidae</taxon>
        <taxon>Strombidium</taxon>
    </lineage>
</organism>
<accession>A0A7S3CPI6</accession>
<protein>
    <recommendedName>
        <fullName evidence="1">Cyclic nucleotide-binding domain-containing protein</fullName>
    </recommendedName>
</protein>
<evidence type="ECO:0000259" key="1">
    <source>
        <dbReference type="PROSITE" id="PS50042"/>
    </source>
</evidence>
<dbReference type="InterPro" id="IPR018490">
    <property type="entry name" value="cNMP-bd_dom_sf"/>
</dbReference>
<gene>
    <name evidence="2" type="ORF">SRAS04492_LOCUS5746</name>
</gene>
<dbReference type="PANTHER" id="PTHR47823:SF9">
    <property type="entry name" value="CHROMOSOME UNDETERMINED SCAFFOLD_10, WHOLE GENOME SHOTGUN SEQUENCE"/>
    <property type="match status" value="1"/>
</dbReference>
<proteinExistence type="predicted"/>
<dbReference type="SMART" id="SM00100">
    <property type="entry name" value="cNMP"/>
    <property type="match status" value="1"/>
</dbReference>
<name>A0A7S3CPI6_9SPIT</name>
<sequence>MIVGVNIYSFTIGNVSSIIASMDSKAALLNSKLNTLTEYALKYNLPATTQAKIKNYFENQARTIGNDGDWESLFQELPPSLRTDVVQSTHGQIIKGIRFFRDKPQDFLINIIPKLKSLNLFDNDILFSQGDQAEEVFFIFHGSVLLYVDLSEIVDMSIYVKEDSSFNVPLAIYSNGSYFGDNDVMLQRNGYRSMSGICNGDCQIYSIKNNMLEECLEKNPEIKATMLKIAEEKNNYYYVLKDELRLKYKSKRTLEQLYQDKKDDQWTFYISLKRQMVKKQNALQNKIGKMLMKDNGESKEKKVLEKQEKLAKKRKAQTKKIAAMLGQKRIGNIHLDKYTQELKNLIGKLHDDNLDAVQNKGAQKEVKNDFMDQINEDDQLIFDSDDDQQHKAKEKLQQILKQAQAPPSNERKEKLKIRLLNESQTYYQNNLNIFCNSLSLLAVNSLEMHGYVHQINGQTEQMQNLAFNIEAHSSFMKQKTEEMYRKLKEIQKTLK</sequence>